<dbReference type="CDD" id="cd00037">
    <property type="entry name" value="CLECT"/>
    <property type="match status" value="1"/>
</dbReference>
<dbReference type="Pfam" id="PF00059">
    <property type="entry name" value="Lectin_C"/>
    <property type="match status" value="1"/>
</dbReference>
<evidence type="ECO:0000259" key="5">
    <source>
        <dbReference type="PROSITE" id="PS50041"/>
    </source>
</evidence>
<feature type="chain" id="PRO_5036461005" evidence="4">
    <location>
        <begin position="23"/>
        <end position="339"/>
    </location>
</feature>
<keyword evidence="8" id="KW-1185">Reference proteome</keyword>
<dbReference type="Pfam" id="PF00024">
    <property type="entry name" value="PAN_1"/>
    <property type="match status" value="1"/>
</dbReference>
<proteinExistence type="predicted"/>
<keyword evidence="2 3" id="KW-1015">Disulfide bond</keyword>
<protein>
    <submittedName>
        <fullName evidence="7">Uncharacterized protein</fullName>
    </submittedName>
</protein>
<organism evidence="7 8">
    <name type="scientific">Magallana gigas</name>
    <name type="common">Pacific oyster</name>
    <name type="synonym">Crassostrea gigas</name>
    <dbReference type="NCBI Taxonomy" id="29159"/>
    <lineage>
        <taxon>Eukaryota</taxon>
        <taxon>Metazoa</taxon>
        <taxon>Spiralia</taxon>
        <taxon>Lophotrochozoa</taxon>
        <taxon>Mollusca</taxon>
        <taxon>Bivalvia</taxon>
        <taxon>Autobranchia</taxon>
        <taxon>Pteriomorphia</taxon>
        <taxon>Ostreida</taxon>
        <taxon>Ostreoidea</taxon>
        <taxon>Ostreidae</taxon>
        <taxon>Magallana</taxon>
    </lineage>
</organism>
<dbReference type="InterPro" id="IPR001304">
    <property type="entry name" value="C-type_lectin-like"/>
</dbReference>
<dbReference type="InterPro" id="IPR016186">
    <property type="entry name" value="C-type_lectin-like/link_sf"/>
</dbReference>
<dbReference type="CDD" id="cd00033">
    <property type="entry name" value="CCP"/>
    <property type="match status" value="1"/>
</dbReference>
<sequence length="339" mass="39524">MLLFKYFRCLCIVVSFFVRCDGSLQPGFSKIQRGYRIDRKLIQSFAQFSFLDCVVECLVTPRCKSVNYFKGANFCETNYENKTTAKTTYEDSAGWVYSEKEHWPKELAGACANSNCEINQTCKHMKYSMDTFYECVLSDCGIPARTDIDLSTTKREDAIGIHRRIHASCSDGYYQFGSGRLICQSNGEWKYDIHCEEREWIQYLDHIYFHFNYSANWTQAKEHCDSYDAYLVAINTENENEWLLKTFVGIDIGSLVSCRDGNIFHCRSVWTGGTYKADDDNFVWTNSNERVEIRRWAPNRPDNVKYKDCIRFLVDGSWENFFCATNTSFICEKTLILNK</sequence>
<dbReference type="OrthoDB" id="6153286at2759"/>
<accession>A0A8W8MHW4</accession>
<dbReference type="PANTHER" id="PTHR22803">
    <property type="entry name" value="MANNOSE, PHOSPHOLIPASE, LECTIN RECEPTOR RELATED"/>
    <property type="match status" value="1"/>
</dbReference>
<dbReference type="SMART" id="SM00034">
    <property type="entry name" value="CLECT"/>
    <property type="match status" value="1"/>
</dbReference>
<keyword evidence="1 4" id="KW-0732">Signal</keyword>
<dbReference type="InterPro" id="IPR050111">
    <property type="entry name" value="C-type_lectin/snaclec_domain"/>
</dbReference>
<dbReference type="PROSITE" id="PS50041">
    <property type="entry name" value="C_TYPE_LECTIN_2"/>
    <property type="match status" value="1"/>
</dbReference>
<dbReference type="OMA" id="CEEREWI"/>
<dbReference type="AlphaFoldDB" id="A0A8W8MHW4"/>
<dbReference type="SUPFAM" id="SSF57414">
    <property type="entry name" value="Hairpin loop containing domain-like"/>
    <property type="match status" value="1"/>
</dbReference>
<evidence type="ECO:0000313" key="7">
    <source>
        <dbReference type="EnsemblMetazoa" id="G34282.1:cds"/>
    </source>
</evidence>
<dbReference type="InterPro" id="IPR035976">
    <property type="entry name" value="Sushi/SCR/CCP_sf"/>
</dbReference>
<dbReference type="InterPro" id="IPR016187">
    <property type="entry name" value="CTDL_fold"/>
</dbReference>
<keyword evidence="3" id="KW-0768">Sushi</keyword>
<dbReference type="SUPFAM" id="SSF57535">
    <property type="entry name" value="Complement control module/SCR domain"/>
    <property type="match status" value="1"/>
</dbReference>
<dbReference type="Proteomes" id="UP000005408">
    <property type="component" value="Unassembled WGS sequence"/>
</dbReference>
<evidence type="ECO:0000313" key="8">
    <source>
        <dbReference type="Proteomes" id="UP000005408"/>
    </source>
</evidence>
<dbReference type="InterPro" id="IPR018378">
    <property type="entry name" value="C-type_lectin_CS"/>
</dbReference>
<dbReference type="InterPro" id="IPR003609">
    <property type="entry name" value="Pan_app"/>
</dbReference>
<evidence type="ECO:0000256" key="4">
    <source>
        <dbReference type="SAM" id="SignalP"/>
    </source>
</evidence>
<feature type="signal peptide" evidence="4">
    <location>
        <begin position="1"/>
        <end position="22"/>
    </location>
</feature>
<dbReference type="PROSITE" id="PS50923">
    <property type="entry name" value="SUSHI"/>
    <property type="match status" value="1"/>
</dbReference>
<feature type="disulfide bond" evidence="3">
    <location>
        <begin position="140"/>
        <end position="183"/>
    </location>
</feature>
<evidence type="ECO:0000256" key="1">
    <source>
        <dbReference type="ARBA" id="ARBA00022729"/>
    </source>
</evidence>
<feature type="domain" description="Sushi" evidence="6">
    <location>
        <begin position="138"/>
        <end position="197"/>
    </location>
</feature>
<evidence type="ECO:0000259" key="6">
    <source>
        <dbReference type="PROSITE" id="PS50923"/>
    </source>
</evidence>
<dbReference type="Gene3D" id="2.10.70.10">
    <property type="entry name" value="Complement Module, domain 1"/>
    <property type="match status" value="1"/>
</dbReference>
<comment type="caution">
    <text evidence="3">Lacks conserved residue(s) required for the propagation of feature annotation.</text>
</comment>
<dbReference type="PROSITE" id="PS00615">
    <property type="entry name" value="C_TYPE_LECTIN_1"/>
    <property type="match status" value="1"/>
</dbReference>
<dbReference type="Pfam" id="PF00084">
    <property type="entry name" value="Sushi"/>
    <property type="match status" value="1"/>
</dbReference>
<feature type="domain" description="C-type lectin" evidence="5">
    <location>
        <begin position="203"/>
        <end position="332"/>
    </location>
</feature>
<evidence type="ECO:0000256" key="2">
    <source>
        <dbReference type="ARBA" id="ARBA00023157"/>
    </source>
</evidence>
<name>A0A8W8MHW4_MAGGI</name>
<dbReference type="EnsemblMetazoa" id="G34282.1">
    <property type="protein sequence ID" value="G34282.1:cds"/>
    <property type="gene ID" value="G34282"/>
</dbReference>
<dbReference type="SUPFAM" id="SSF56436">
    <property type="entry name" value="C-type lectin-like"/>
    <property type="match status" value="1"/>
</dbReference>
<dbReference type="InterPro" id="IPR000436">
    <property type="entry name" value="Sushi_SCR_CCP_dom"/>
</dbReference>
<reference evidence="7" key="1">
    <citation type="submission" date="2022-08" db="UniProtKB">
        <authorList>
            <consortium name="EnsemblMetazoa"/>
        </authorList>
    </citation>
    <scope>IDENTIFICATION</scope>
    <source>
        <strain evidence="7">05x7-T-G4-1.051#20</strain>
    </source>
</reference>
<evidence type="ECO:0000256" key="3">
    <source>
        <dbReference type="PROSITE-ProRule" id="PRU00302"/>
    </source>
</evidence>
<dbReference type="Gene3D" id="3.10.100.10">
    <property type="entry name" value="Mannose-Binding Protein A, subunit A"/>
    <property type="match status" value="1"/>
</dbReference>